<dbReference type="EMBL" id="CM042886">
    <property type="protein sequence ID" value="KAI4340651.1"/>
    <property type="molecule type" value="Genomic_DNA"/>
</dbReference>
<proteinExistence type="predicted"/>
<evidence type="ECO:0000313" key="2">
    <source>
        <dbReference type="Proteomes" id="UP001057402"/>
    </source>
</evidence>
<accession>A0ACB9P0M7</accession>
<sequence length="67" mass="7318">MDRSLPSIPLTGKVWNTTCVSLVQIRSEKSLPSPPRRNIAGGVGAQNDRPTHSRHGTDRRLTCLPKG</sequence>
<comment type="caution">
    <text evidence="1">The sequence shown here is derived from an EMBL/GenBank/DDBJ whole genome shotgun (WGS) entry which is preliminary data.</text>
</comment>
<organism evidence="1 2">
    <name type="scientific">Melastoma candidum</name>
    <dbReference type="NCBI Taxonomy" id="119954"/>
    <lineage>
        <taxon>Eukaryota</taxon>
        <taxon>Viridiplantae</taxon>
        <taxon>Streptophyta</taxon>
        <taxon>Embryophyta</taxon>
        <taxon>Tracheophyta</taxon>
        <taxon>Spermatophyta</taxon>
        <taxon>Magnoliopsida</taxon>
        <taxon>eudicotyledons</taxon>
        <taxon>Gunneridae</taxon>
        <taxon>Pentapetalae</taxon>
        <taxon>rosids</taxon>
        <taxon>malvids</taxon>
        <taxon>Myrtales</taxon>
        <taxon>Melastomataceae</taxon>
        <taxon>Melastomatoideae</taxon>
        <taxon>Melastomateae</taxon>
        <taxon>Melastoma</taxon>
    </lineage>
</organism>
<dbReference type="Proteomes" id="UP001057402">
    <property type="component" value="Chromosome 7"/>
</dbReference>
<name>A0ACB9P0M7_9MYRT</name>
<evidence type="ECO:0000313" key="1">
    <source>
        <dbReference type="EMBL" id="KAI4340651.1"/>
    </source>
</evidence>
<reference evidence="2" key="1">
    <citation type="journal article" date="2023" name="Front. Plant Sci.">
        <title>Chromosomal-level genome assembly of Melastoma candidum provides insights into trichome evolution.</title>
        <authorList>
            <person name="Zhong Y."/>
            <person name="Wu W."/>
            <person name="Sun C."/>
            <person name="Zou P."/>
            <person name="Liu Y."/>
            <person name="Dai S."/>
            <person name="Zhou R."/>
        </authorList>
    </citation>
    <scope>NUCLEOTIDE SEQUENCE [LARGE SCALE GENOMIC DNA]</scope>
</reference>
<gene>
    <name evidence="1" type="ORF">MLD38_025463</name>
</gene>
<protein>
    <submittedName>
        <fullName evidence="1">Uncharacterized protein</fullName>
    </submittedName>
</protein>
<keyword evidence="2" id="KW-1185">Reference proteome</keyword>